<comment type="caution">
    <text evidence="1">The sequence shown here is derived from an EMBL/GenBank/DDBJ whole genome shotgun (WGS) entry which is preliminary data.</text>
</comment>
<evidence type="ECO:0000313" key="1">
    <source>
        <dbReference type="EMBL" id="GEO96112.1"/>
    </source>
</evidence>
<dbReference type="RefSeq" id="WP_062736154.1">
    <property type="nucleotide sequence ID" value="NZ_BJZS01000071.1"/>
</dbReference>
<name>A0A512IEI1_9MICC</name>
<organism evidence="1 2">
    <name type="scientific">Kocuria turfanensis</name>
    <dbReference type="NCBI Taxonomy" id="388357"/>
    <lineage>
        <taxon>Bacteria</taxon>
        <taxon>Bacillati</taxon>
        <taxon>Actinomycetota</taxon>
        <taxon>Actinomycetes</taxon>
        <taxon>Micrococcales</taxon>
        <taxon>Micrococcaceae</taxon>
        <taxon>Kocuria</taxon>
    </lineage>
</organism>
<reference evidence="1 2" key="1">
    <citation type="submission" date="2019-07" db="EMBL/GenBank/DDBJ databases">
        <title>Whole genome shotgun sequence of Kocuria turfanensis NBRC 107627.</title>
        <authorList>
            <person name="Hosoyama A."/>
            <person name="Uohara A."/>
            <person name="Ohji S."/>
            <person name="Ichikawa N."/>
        </authorList>
    </citation>
    <scope>NUCLEOTIDE SEQUENCE [LARGE SCALE GENOMIC DNA]</scope>
    <source>
        <strain evidence="1 2">NBRC 107627</strain>
    </source>
</reference>
<dbReference type="Proteomes" id="UP000321103">
    <property type="component" value="Unassembled WGS sequence"/>
</dbReference>
<dbReference type="AlphaFoldDB" id="A0A512IEI1"/>
<keyword evidence="2" id="KW-1185">Reference proteome</keyword>
<dbReference type="EMBL" id="BJZS01000071">
    <property type="protein sequence ID" value="GEO96112.1"/>
    <property type="molecule type" value="Genomic_DNA"/>
</dbReference>
<dbReference type="STRING" id="388357.GCA_001580365_02663"/>
<proteinExistence type="predicted"/>
<sequence length="60" mass="6036">MNASPASAAHASFFSYTGADCDPDLALPPHPAARTTPLWVLAVSSACVGAAVGRLSARLP</sequence>
<protein>
    <submittedName>
        <fullName evidence="1">Uncharacterized protein</fullName>
    </submittedName>
</protein>
<evidence type="ECO:0000313" key="2">
    <source>
        <dbReference type="Proteomes" id="UP000321103"/>
    </source>
</evidence>
<accession>A0A512IEI1</accession>
<gene>
    <name evidence="1" type="ORF">KTU01_22350</name>
</gene>